<keyword evidence="1" id="KW-0472">Membrane</keyword>
<evidence type="ECO:0000313" key="3">
    <source>
        <dbReference type="EMBL" id="BDD87213.1"/>
    </source>
</evidence>
<dbReference type="PANTHER" id="PTHR21180:SF32">
    <property type="entry name" value="ENDONUCLEASE_EXONUCLEASE_PHOSPHATASE FAMILY DOMAIN-CONTAINING PROTEIN 1"/>
    <property type="match status" value="1"/>
</dbReference>
<evidence type="ECO:0000313" key="4">
    <source>
        <dbReference type="Proteomes" id="UP000830055"/>
    </source>
</evidence>
<dbReference type="InterPro" id="IPR051675">
    <property type="entry name" value="Endo/Exo/Phosphatase_dom_1"/>
</dbReference>
<evidence type="ECO:0000256" key="1">
    <source>
        <dbReference type="SAM" id="Phobius"/>
    </source>
</evidence>
<dbReference type="EMBL" id="AP025516">
    <property type="protein sequence ID" value="BDD87213.1"/>
    <property type="molecule type" value="Genomic_DNA"/>
</dbReference>
<dbReference type="RefSeq" id="WP_284154248.1">
    <property type="nucleotide sequence ID" value="NZ_AP025516.1"/>
</dbReference>
<accession>A0ABN6M2T1</accession>
<dbReference type="Proteomes" id="UP000830055">
    <property type="component" value="Chromosome"/>
</dbReference>
<dbReference type="Pfam" id="PF12836">
    <property type="entry name" value="HHH_3"/>
    <property type="match status" value="1"/>
</dbReference>
<dbReference type="InterPro" id="IPR003583">
    <property type="entry name" value="Hlx-hairpin-Hlx_DNA-bd_motif"/>
</dbReference>
<sequence length="135" mass="14896">METKRDAGIAVLILLSLVFFIWLMWFPMPRGAGQGASAEAVLVVHHRNFLLTTEPLPTPEMVSPLQAALLLRRVPVNRADSEVLQTVPGIGPTLAERIVAERQQGGPFTGLEDLVRVPGIGRKRAQLMKNYVLFD</sequence>
<keyword evidence="1" id="KW-1133">Transmembrane helix</keyword>
<reference evidence="3 4" key="1">
    <citation type="submission" date="2022-01" db="EMBL/GenBank/DDBJ databases">
        <title>Desulfofustis limnae sp. nov., a novel mesophilic sulfate-reducing bacterium isolated from marsh soil.</title>
        <authorList>
            <person name="Watanabe M."/>
            <person name="Takahashi A."/>
            <person name="Kojima H."/>
            <person name="Fukui M."/>
        </authorList>
    </citation>
    <scope>NUCLEOTIDE SEQUENCE [LARGE SCALE GENOMIC DNA]</scope>
    <source>
        <strain evidence="3 4">PPLL</strain>
    </source>
</reference>
<protein>
    <recommendedName>
        <fullName evidence="2">Helix-hairpin-helix DNA-binding motif class 1 domain-containing protein</fullName>
    </recommendedName>
</protein>
<dbReference type="PANTHER" id="PTHR21180">
    <property type="entry name" value="ENDONUCLEASE/EXONUCLEASE/PHOSPHATASE FAMILY DOMAIN-CONTAINING PROTEIN 1"/>
    <property type="match status" value="1"/>
</dbReference>
<keyword evidence="4" id="KW-1185">Reference proteome</keyword>
<proteinExistence type="predicted"/>
<dbReference type="SUPFAM" id="SSF47781">
    <property type="entry name" value="RuvA domain 2-like"/>
    <property type="match status" value="1"/>
</dbReference>
<dbReference type="InterPro" id="IPR010994">
    <property type="entry name" value="RuvA_2-like"/>
</dbReference>
<name>A0ABN6M2T1_9BACT</name>
<dbReference type="Gene3D" id="1.10.150.320">
    <property type="entry name" value="Photosystem II 12 kDa extrinsic protein"/>
    <property type="match status" value="1"/>
</dbReference>
<feature type="transmembrane region" description="Helical" evidence="1">
    <location>
        <begin position="7"/>
        <end position="25"/>
    </location>
</feature>
<dbReference type="SMART" id="SM00278">
    <property type="entry name" value="HhH1"/>
    <property type="match status" value="2"/>
</dbReference>
<evidence type="ECO:0000259" key="2">
    <source>
        <dbReference type="SMART" id="SM00278"/>
    </source>
</evidence>
<organism evidence="3 4">
    <name type="scientific">Desulfofustis limnaeus</name>
    <dbReference type="NCBI Taxonomy" id="2740163"/>
    <lineage>
        <taxon>Bacteria</taxon>
        <taxon>Pseudomonadati</taxon>
        <taxon>Thermodesulfobacteriota</taxon>
        <taxon>Desulfobulbia</taxon>
        <taxon>Desulfobulbales</taxon>
        <taxon>Desulfocapsaceae</taxon>
        <taxon>Desulfofustis</taxon>
    </lineage>
</organism>
<feature type="domain" description="Helix-hairpin-helix DNA-binding motif class 1" evidence="2">
    <location>
        <begin position="112"/>
        <end position="131"/>
    </location>
</feature>
<feature type="domain" description="Helix-hairpin-helix DNA-binding motif class 1" evidence="2">
    <location>
        <begin position="82"/>
        <end position="101"/>
    </location>
</feature>
<keyword evidence="1" id="KW-0812">Transmembrane</keyword>
<gene>
    <name evidence="3" type="ORF">DPPLL_15780</name>
</gene>